<accession>A0ABQ9V7G9</accession>
<dbReference type="Proteomes" id="UP001266305">
    <property type="component" value="Unassembled WGS sequence"/>
</dbReference>
<comment type="caution">
    <text evidence="1">The sequence shown here is derived from an EMBL/GenBank/DDBJ whole genome shotgun (WGS) entry which is preliminary data.</text>
</comment>
<sequence length="347" mass="38837">MGVALAKSAQWTAAGHGAGTLEITPLNEAILKEIITFVESFIYKYPQEAKFVFVEPLEWNTSLEPSEFESGYVVRVESGIAVVLEGNHARLALMKTRIALKKAKGTAEILVIMENTRCFNIQQSGQSLIETTVKSEEVDKNGQPLLFLSVPQIKIRSFGQLSRLLFIAKTAKLKEAQACVEANRDPIVKILGSDYNTMKEDSIALNILDKITRDDDPESEIKKKIAMLLKQLDRHLLNHSLKHISLEISFNPVTVKKDIELLKRFSGKGDQTVLESIEYTSEPARKSLAFTSVTSCLQYLQHKFETQKQNSTRSTQVLKGDPAITGDCWEGYDTLAWVGTKMLEPLF</sequence>
<gene>
    <name evidence="1" type="primary">ODAD2</name>
    <name evidence="1" type="ORF">P7K49_014710</name>
</gene>
<reference evidence="1 2" key="1">
    <citation type="submission" date="2023-05" db="EMBL/GenBank/DDBJ databases">
        <title>B98-5 Cell Line De Novo Hybrid Assembly: An Optical Mapping Approach.</title>
        <authorList>
            <person name="Kananen K."/>
            <person name="Auerbach J.A."/>
            <person name="Kautto E."/>
            <person name="Blachly J.S."/>
        </authorList>
    </citation>
    <scope>NUCLEOTIDE SEQUENCE [LARGE SCALE GENOMIC DNA]</scope>
    <source>
        <strain evidence="1">B95-8</strain>
        <tissue evidence="1">Cell line</tissue>
    </source>
</reference>
<evidence type="ECO:0000313" key="2">
    <source>
        <dbReference type="Proteomes" id="UP001266305"/>
    </source>
</evidence>
<evidence type="ECO:0000313" key="1">
    <source>
        <dbReference type="EMBL" id="KAK2105196.1"/>
    </source>
</evidence>
<proteinExistence type="predicted"/>
<keyword evidence="2" id="KW-1185">Reference proteome</keyword>
<protein>
    <submittedName>
        <fullName evidence="1">Outer dynein arm-docking complex subunit 2</fullName>
    </submittedName>
</protein>
<dbReference type="EMBL" id="JASSZA010000007">
    <property type="protein sequence ID" value="KAK2105196.1"/>
    <property type="molecule type" value="Genomic_DNA"/>
</dbReference>
<name>A0ABQ9V7G9_SAGOE</name>
<organism evidence="1 2">
    <name type="scientific">Saguinus oedipus</name>
    <name type="common">Cotton-top tamarin</name>
    <name type="synonym">Oedipomidas oedipus</name>
    <dbReference type="NCBI Taxonomy" id="9490"/>
    <lineage>
        <taxon>Eukaryota</taxon>
        <taxon>Metazoa</taxon>
        <taxon>Chordata</taxon>
        <taxon>Craniata</taxon>
        <taxon>Vertebrata</taxon>
        <taxon>Euteleostomi</taxon>
        <taxon>Mammalia</taxon>
        <taxon>Eutheria</taxon>
        <taxon>Euarchontoglires</taxon>
        <taxon>Primates</taxon>
        <taxon>Haplorrhini</taxon>
        <taxon>Platyrrhini</taxon>
        <taxon>Cebidae</taxon>
        <taxon>Callitrichinae</taxon>
        <taxon>Saguinus</taxon>
    </lineage>
</organism>